<evidence type="ECO:0000256" key="1">
    <source>
        <dbReference type="ARBA" id="ARBA00023015"/>
    </source>
</evidence>
<evidence type="ECO:0000313" key="5">
    <source>
        <dbReference type="Proteomes" id="UP000194546"/>
    </source>
</evidence>
<dbReference type="PROSITE" id="PS01124">
    <property type="entry name" value="HTH_ARAC_FAMILY_2"/>
    <property type="match status" value="1"/>
</dbReference>
<dbReference type="EMBL" id="NBTY01000204">
    <property type="protein sequence ID" value="OTP66158.1"/>
    <property type="molecule type" value="Genomic_DNA"/>
</dbReference>
<dbReference type="Pfam" id="PF12833">
    <property type="entry name" value="HTH_18"/>
    <property type="match status" value="1"/>
</dbReference>
<reference evidence="4 5" key="1">
    <citation type="submission" date="2017-03" db="EMBL/GenBank/DDBJ databases">
        <title>Genome analysis of strain PAMC 26510.</title>
        <authorList>
            <person name="Oh H.-M."/>
            <person name="Yang J.-A."/>
        </authorList>
    </citation>
    <scope>NUCLEOTIDE SEQUENCE [LARGE SCALE GENOMIC DNA]</scope>
    <source>
        <strain evidence="4 5">PAMC 26510</strain>
    </source>
</reference>
<dbReference type="InterPro" id="IPR052158">
    <property type="entry name" value="INH-QAR"/>
</dbReference>
<keyword evidence="4" id="KW-0238">DNA-binding</keyword>
<dbReference type="InterPro" id="IPR029062">
    <property type="entry name" value="Class_I_gatase-like"/>
</dbReference>
<comment type="caution">
    <text evidence="4">The sequence shown here is derived from an EMBL/GenBank/DDBJ whole genome shotgun (WGS) entry which is preliminary data.</text>
</comment>
<dbReference type="AlphaFoldDB" id="A0A242M4N9"/>
<dbReference type="Gene3D" id="1.10.10.60">
    <property type="entry name" value="Homeodomain-like"/>
    <property type="match status" value="1"/>
</dbReference>
<dbReference type="SUPFAM" id="SSF52317">
    <property type="entry name" value="Class I glutamine amidotransferase-like"/>
    <property type="match status" value="1"/>
</dbReference>
<proteinExistence type="predicted"/>
<evidence type="ECO:0000259" key="3">
    <source>
        <dbReference type="PROSITE" id="PS01124"/>
    </source>
</evidence>
<organism evidence="4 5">
    <name type="scientific">Caballeronia sordidicola</name>
    <name type="common">Burkholderia sordidicola</name>
    <dbReference type="NCBI Taxonomy" id="196367"/>
    <lineage>
        <taxon>Bacteria</taxon>
        <taxon>Pseudomonadati</taxon>
        <taxon>Pseudomonadota</taxon>
        <taxon>Betaproteobacteria</taxon>
        <taxon>Burkholderiales</taxon>
        <taxon>Burkholderiaceae</taxon>
        <taxon>Caballeronia</taxon>
    </lineage>
</organism>
<evidence type="ECO:0000256" key="2">
    <source>
        <dbReference type="ARBA" id="ARBA00023163"/>
    </source>
</evidence>
<keyword evidence="2" id="KW-0804">Transcription</keyword>
<dbReference type="Proteomes" id="UP000194546">
    <property type="component" value="Unassembled WGS sequence"/>
</dbReference>
<dbReference type="Pfam" id="PF01965">
    <property type="entry name" value="DJ-1_PfpI"/>
    <property type="match status" value="1"/>
</dbReference>
<sequence length="304" mass="33160">MSLAALTAFEIANLPPTGECYDIHLLSEHGGPVRSSAGMTLETEKFGDPCFDTVIVGSITELKMPPFEPAMIAFVQEAAKASRRIASICSGAFVLAEAGLLNGRRATMHWAHAAEFRARFPEVATDEDRIFVNDGPVWTSAGMTAGIDLVLALIDHDLGPDAAKTVARLLVMNQRRLGGQKQHSALLDMTPKSDRIESVFVHIRSNLRSPLTVGELAAVANLSPRQFSRAFVAETGVPPAKAVEQLRLEAARFMIEQGRHTLNVVADETGFADRERMRRAFLRTFGVSADVLRRNARTEPVADR</sequence>
<dbReference type="InterPro" id="IPR002818">
    <property type="entry name" value="DJ-1/PfpI"/>
</dbReference>
<dbReference type="InterPro" id="IPR009057">
    <property type="entry name" value="Homeodomain-like_sf"/>
</dbReference>
<dbReference type="SMART" id="SM00342">
    <property type="entry name" value="HTH_ARAC"/>
    <property type="match status" value="1"/>
</dbReference>
<evidence type="ECO:0000313" key="4">
    <source>
        <dbReference type="EMBL" id="OTP66158.1"/>
    </source>
</evidence>
<protein>
    <submittedName>
        <fullName evidence="4">Transcriptional regulator containing an amidase protein and an AraC-type DNA-binding HTH protein</fullName>
    </submittedName>
</protein>
<dbReference type="PANTHER" id="PTHR43130">
    <property type="entry name" value="ARAC-FAMILY TRANSCRIPTIONAL REGULATOR"/>
    <property type="match status" value="1"/>
</dbReference>
<accession>A0A242M4N9</accession>
<dbReference type="InterPro" id="IPR018060">
    <property type="entry name" value="HTH_AraC"/>
</dbReference>
<gene>
    <name evidence="4" type="ORF">PAMC26510_36105</name>
</gene>
<feature type="domain" description="HTH araC/xylS-type" evidence="3">
    <location>
        <begin position="197"/>
        <end position="295"/>
    </location>
</feature>
<dbReference type="Gene3D" id="3.40.50.880">
    <property type="match status" value="1"/>
</dbReference>
<keyword evidence="1" id="KW-0805">Transcription regulation</keyword>
<dbReference type="SUPFAM" id="SSF46689">
    <property type="entry name" value="Homeodomain-like"/>
    <property type="match status" value="2"/>
</dbReference>
<dbReference type="CDD" id="cd03137">
    <property type="entry name" value="GATase1_AraC_1"/>
    <property type="match status" value="1"/>
</dbReference>
<dbReference type="GO" id="GO:0003700">
    <property type="term" value="F:DNA-binding transcription factor activity"/>
    <property type="evidence" value="ECO:0007669"/>
    <property type="project" value="InterPro"/>
</dbReference>
<dbReference type="PANTHER" id="PTHR43130:SF3">
    <property type="entry name" value="HTH-TYPE TRANSCRIPTIONAL REGULATOR RV1931C"/>
    <property type="match status" value="1"/>
</dbReference>
<name>A0A242M4N9_CABSO</name>
<dbReference type="GO" id="GO:0043565">
    <property type="term" value="F:sequence-specific DNA binding"/>
    <property type="evidence" value="ECO:0007669"/>
    <property type="project" value="InterPro"/>
</dbReference>